<evidence type="ECO:0000256" key="9">
    <source>
        <dbReference type="ARBA" id="ARBA00022617"/>
    </source>
</evidence>
<evidence type="ECO:0000256" key="17">
    <source>
        <dbReference type="PIRSR" id="PIRSR000169-2"/>
    </source>
</evidence>
<evidence type="ECO:0000256" key="8">
    <source>
        <dbReference type="ARBA" id="ARBA00022532"/>
    </source>
</evidence>
<dbReference type="PIRSF" id="PIRSF000169">
    <property type="entry name" value="SDH_D"/>
    <property type="match status" value="1"/>
</dbReference>
<proteinExistence type="predicted"/>
<feature type="transmembrane region" description="Helical" evidence="18">
    <location>
        <begin position="48"/>
        <end position="68"/>
    </location>
</feature>
<dbReference type="SUPFAM" id="SSF81343">
    <property type="entry name" value="Fumarate reductase respiratory complex transmembrane subunits"/>
    <property type="match status" value="1"/>
</dbReference>
<evidence type="ECO:0000256" key="15">
    <source>
        <dbReference type="ARBA" id="ARBA00023136"/>
    </source>
</evidence>
<evidence type="ECO:0000256" key="10">
    <source>
        <dbReference type="ARBA" id="ARBA00022692"/>
    </source>
</evidence>
<feature type="transmembrane region" description="Helical" evidence="18">
    <location>
        <begin position="80"/>
        <end position="106"/>
    </location>
</feature>
<dbReference type="Proteomes" id="UP000321337">
    <property type="component" value="Unassembled WGS sequence"/>
</dbReference>
<dbReference type="GO" id="GO:0006099">
    <property type="term" value="P:tricarboxylic acid cycle"/>
    <property type="evidence" value="ECO:0007669"/>
    <property type="project" value="UniProtKB-UniPathway"/>
</dbReference>
<evidence type="ECO:0000256" key="4">
    <source>
        <dbReference type="ARBA" id="ARBA00019425"/>
    </source>
</evidence>
<dbReference type="PANTHER" id="PTHR38689">
    <property type="entry name" value="SUCCINATE DEHYDROGENASE HYDROPHOBIC MEMBRANE ANCHOR SUBUNIT"/>
    <property type="match status" value="1"/>
</dbReference>
<dbReference type="CDD" id="cd03494">
    <property type="entry name" value="SQR_TypeC_SdhD"/>
    <property type="match status" value="1"/>
</dbReference>
<keyword evidence="7" id="KW-0997">Cell inner membrane</keyword>
<feature type="transmembrane region" description="Helical" evidence="18">
    <location>
        <begin position="16"/>
        <end position="36"/>
    </location>
</feature>
<evidence type="ECO:0000256" key="6">
    <source>
        <dbReference type="ARBA" id="ARBA00022475"/>
    </source>
</evidence>
<name>A0A512L4J8_9PROT</name>
<dbReference type="GO" id="GO:0046872">
    <property type="term" value="F:metal ion binding"/>
    <property type="evidence" value="ECO:0007669"/>
    <property type="project" value="UniProtKB-KW"/>
</dbReference>
<dbReference type="PANTHER" id="PTHR38689:SF1">
    <property type="entry name" value="SUCCINATE DEHYDROGENASE HYDROPHOBIC MEMBRANE ANCHOR SUBUNIT"/>
    <property type="match status" value="1"/>
</dbReference>
<evidence type="ECO:0000256" key="2">
    <source>
        <dbReference type="ARBA" id="ARBA00004429"/>
    </source>
</evidence>
<dbReference type="GO" id="GO:0009055">
    <property type="term" value="F:electron transfer activity"/>
    <property type="evidence" value="ECO:0007669"/>
    <property type="project" value="TreeGrafter"/>
</dbReference>
<dbReference type="InterPro" id="IPR014312">
    <property type="entry name" value="Succ_DH_anchor"/>
</dbReference>
<comment type="caution">
    <text evidence="19">The sequence shown here is derived from an EMBL/GenBank/DDBJ whole genome shotgun (WGS) entry which is preliminary data.</text>
</comment>
<dbReference type="RefSeq" id="WP_147070463.1">
    <property type="nucleotide sequence ID" value="NZ_AP021884.1"/>
</dbReference>
<evidence type="ECO:0000256" key="11">
    <source>
        <dbReference type="ARBA" id="ARBA00022723"/>
    </source>
</evidence>
<evidence type="ECO:0000256" key="16">
    <source>
        <dbReference type="PIRSR" id="PIRSR000169-1"/>
    </source>
</evidence>
<keyword evidence="15 18" id="KW-0472">Membrane</keyword>
<keyword evidence="12" id="KW-0249">Electron transport</keyword>
<keyword evidence="5" id="KW-0813">Transport</keyword>
<keyword evidence="11 17" id="KW-0479">Metal-binding</keyword>
<keyword evidence="10 18" id="KW-0812">Transmembrane</keyword>
<evidence type="ECO:0000256" key="13">
    <source>
        <dbReference type="ARBA" id="ARBA00022989"/>
    </source>
</evidence>
<keyword evidence="14 17" id="KW-0408">Iron</keyword>
<evidence type="ECO:0000313" key="20">
    <source>
        <dbReference type="Proteomes" id="UP000321337"/>
    </source>
</evidence>
<keyword evidence="8" id="KW-0816">Tricarboxylic acid cycle</keyword>
<evidence type="ECO:0000256" key="1">
    <source>
        <dbReference type="ARBA" id="ARBA00004050"/>
    </source>
</evidence>
<feature type="binding site" evidence="16">
    <location>
        <position position="76"/>
    </location>
    <ligand>
        <name>a ubiquinone</name>
        <dbReference type="ChEBI" id="CHEBI:16389"/>
    </ligand>
</feature>
<keyword evidence="13 18" id="KW-1133">Transmembrane helix</keyword>
<dbReference type="AlphaFoldDB" id="A0A512L4J8"/>
<reference evidence="19 20" key="1">
    <citation type="submission" date="2019-07" db="EMBL/GenBank/DDBJ databases">
        <title>Whole genome shotgun sequence of Thiobacillus plumbophilus NBRC 107929.</title>
        <authorList>
            <person name="Hosoyama A."/>
            <person name="Uohara A."/>
            <person name="Ohji S."/>
            <person name="Ichikawa N."/>
        </authorList>
    </citation>
    <scope>NUCLEOTIDE SEQUENCE [LARGE SCALE GENOMIC DNA]</scope>
    <source>
        <strain evidence="19 20">NBRC 107929</strain>
    </source>
</reference>
<comment type="cofactor">
    <cofactor evidence="17">
        <name>heme</name>
        <dbReference type="ChEBI" id="CHEBI:30413"/>
    </cofactor>
    <text evidence="17">The heme is bound between the two transmembrane subunits.</text>
</comment>
<dbReference type="OrthoDB" id="5612767at2"/>
<gene>
    <name evidence="19" type="primary">sdhD</name>
    <name evidence="19" type="ORF">TPL01_05180</name>
</gene>
<sequence>MVGGALSAWLVQRVSALLLAAYALFFPVWVALHWPLDFAVWRGLFAPLPMRIVTLLFVVALALHAWVGMRDIFMDYVQPLGLRLALHVGALLWLATCVVWAGAVLWSLP</sequence>
<keyword evidence="20" id="KW-1185">Reference proteome</keyword>
<dbReference type="UniPathway" id="UPA00223"/>
<evidence type="ECO:0000313" key="19">
    <source>
        <dbReference type="EMBL" id="GEP29380.1"/>
    </source>
</evidence>
<comment type="subcellular location">
    <subcellularLocation>
        <location evidence="2">Cell inner membrane</location>
        <topology evidence="2">Multi-pass membrane protein</topology>
    </subcellularLocation>
</comment>
<protein>
    <recommendedName>
        <fullName evidence="4">Succinate dehydrogenase hydrophobic membrane anchor subunit</fullName>
    </recommendedName>
</protein>
<organism evidence="19 20">
    <name type="scientific">Sulfuriferula plumbiphila</name>
    <dbReference type="NCBI Taxonomy" id="171865"/>
    <lineage>
        <taxon>Bacteria</taxon>
        <taxon>Pseudomonadati</taxon>
        <taxon>Pseudomonadota</taxon>
        <taxon>Betaproteobacteria</taxon>
        <taxon>Nitrosomonadales</taxon>
        <taxon>Sulfuricellaceae</taxon>
        <taxon>Sulfuriferula</taxon>
    </lineage>
</organism>
<comment type="pathway">
    <text evidence="3">Carbohydrate metabolism; tricarboxylic acid cycle.</text>
</comment>
<evidence type="ECO:0000256" key="12">
    <source>
        <dbReference type="ARBA" id="ARBA00022982"/>
    </source>
</evidence>
<dbReference type="Pfam" id="PF01127">
    <property type="entry name" value="Sdh_cyt"/>
    <property type="match status" value="1"/>
</dbReference>
<dbReference type="GO" id="GO:0005886">
    <property type="term" value="C:plasma membrane"/>
    <property type="evidence" value="ECO:0007669"/>
    <property type="project" value="UniProtKB-SubCell"/>
</dbReference>
<evidence type="ECO:0000256" key="7">
    <source>
        <dbReference type="ARBA" id="ARBA00022519"/>
    </source>
</evidence>
<keyword evidence="6" id="KW-1003">Cell membrane</keyword>
<evidence type="ECO:0000256" key="3">
    <source>
        <dbReference type="ARBA" id="ARBA00005163"/>
    </source>
</evidence>
<dbReference type="Gene3D" id="1.20.1300.10">
    <property type="entry name" value="Fumarate reductase/succinate dehydrogenase, transmembrane subunit"/>
    <property type="match status" value="1"/>
</dbReference>
<dbReference type="GO" id="GO:0020037">
    <property type="term" value="F:heme binding"/>
    <property type="evidence" value="ECO:0007669"/>
    <property type="project" value="InterPro"/>
</dbReference>
<accession>A0A512L4J8</accession>
<evidence type="ECO:0000256" key="14">
    <source>
        <dbReference type="ARBA" id="ARBA00023004"/>
    </source>
</evidence>
<dbReference type="EMBL" id="BKAD01000004">
    <property type="protein sequence ID" value="GEP29380.1"/>
    <property type="molecule type" value="Genomic_DNA"/>
</dbReference>
<keyword evidence="9 17" id="KW-0349">Heme</keyword>
<dbReference type="InterPro" id="IPR034804">
    <property type="entry name" value="SQR/QFR_C/D"/>
</dbReference>
<evidence type="ECO:0000256" key="5">
    <source>
        <dbReference type="ARBA" id="ARBA00022448"/>
    </source>
</evidence>
<dbReference type="GO" id="GO:0017004">
    <property type="term" value="P:cytochrome complex assembly"/>
    <property type="evidence" value="ECO:0007669"/>
    <property type="project" value="TreeGrafter"/>
</dbReference>
<dbReference type="InterPro" id="IPR000701">
    <property type="entry name" value="SuccDH_FuR_B_TM-su"/>
</dbReference>
<dbReference type="NCBIfam" id="TIGR02968">
    <property type="entry name" value="succ_dehyd_anc"/>
    <property type="match status" value="1"/>
</dbReference>
<evidence type="ECO:0000256" key="18">
    <source>
        <dbReference type="SAM" id="Phobius"/>
    </source>
</evidence>
<feature type="binding site" description="axial binding residue" evidence="17">
    <location>
        <position position="64"/>
    </location>
    <ligand>
        <name>heme</name>
        <dbReference type="ChEBI" id="CHEBI:30413"/>
        <note>ligand shared with second transmembrane subunit</note>
    </ligand>
    <ligandPart>
        <name>Fe</name>
        <dbReference type="ChEBI" id="CHEBI:18248"/>
    </ligandPart>
</feature>
<comment type="function">
    <text evidence="1">Membrane-anchoring subunit of succinate dehydrogenase (SDH).</text>
</comment>